<name>A0AAV7JT64_9METZ</name>
<proteinExistence type="predicted"/>
<evidence type="ECO:0000313" key="1">
    <source>
        <dbReference type="EMBL" id="KAI6651856.1"/>
    </source>
</evidence>
<evidence type="ECO:0008006" key="3">
    <source>
        <dbReference type="Google" id="ProtNLM"/>
    </source>
</evidence>
<dbReference type="EMBL" id="JAKMXF010000301">
    <property type="protein sequence ID" value="KAI6651856.1"/>
    <property type="molecule type" value="Genomic_DNA"/>
</dbReference>
<organism evidence="1 2">
    <name type="scientific">Oopsacas minuta</name>
    <dbReference type="NCBI Taxonomy" id="111878"/>
    <lineage>
        <taxon>Eukaryota</taxon>
        <taxon>Metazoa</taxon>
        <taxon>Porifera</taxon>
        <taxon>Hexactinellida</taxon>
        <taxon>Hexasterophora</taxon>
        <taxon>Lyssacinosida</taxon>
        <taxon>Leucopsacidae</taxon>
        <taxon>Oopsacas</taxon>
    </lineage>
</organism>
<reference evidence="1 2" key="1">
    <citation type="journal article" date="2023" name="BMC Biol.">
        <title>The compact genome of the sponge Oopsacas minuta (Hexactinellida) is lacking key metazoan core genes.</title>
        <authorList>
            <person name="Santini S."/>
            <person name="Schenkelaars Q."/>
            <person name="Jourda C."/>
            <person name="Duchesne M."/>
            <person name="Belahbib H."/>
            <person name="Rocher C."/>
            <person name="Selva M."/>
            <person name="Riesgo A."/>
            <person name="Vervoort M."/>
            <person name="Leys S.P."/>
            <person name="Kodjabachian L."/>
            <person name="Le Bivic A."/>
            <person name="Borchiellini C."/>
            <person name="Claverie J.M."/>
            <person name="Renard E."/>
        </authorList>
    </citation>
    <scope>NUCLEOTIDE SEQUENCE [LARGE SCALE GENOMIC DNA]</scope>
    <source>
        <strain evidence="1">SPO-2</strain>
    </source>
</reference>
<comment type="caution">
    <text evidence="1">The sequence shown here is derived from an EMBL/GenBank/DDBJ whole genome shotgun (WGS) entry which is preliminary data.</text>
</comment>
<evidence type="ECO:0000313" key="2">
    <source>
        <dbReference type="Proteomes" id="UP001165289"/>
    </source>
</evidence>
<protein>
    <recommendedName>
        <fullName evidence="3">Integrase zinc-binding domain-containing protein</fullName>
    </recommendedName>
</protein>
<sequence length="74" mass="8232">MTVLHVLESTLHSSVSNTNISGQGISKDVRNYVQSCRNCQLTASLQPQPQRKLQPIPPPDQPWKHIGIDLVCDL</sequence>
<accession>A0AAV7JT64</accession>
<gene>
    <name evidence="1" type="ORF">LOD99_4735</name>
</gene>
<dbReference type="AlphaFoldDB" id="A0AAV7JT64"/>
<dbReference type="Proteomes" id="UP001165289">
    <property type="component" value="Unassembled WGS sequence"/>
</dbReference>
<keyword evidence="2" id="KW-1185">Reference proteome</keyword>